<reference evidence="1 2" key="1">
    <citation type="submission" date="2023-02" db="EMBL/GenBank/DDBJ databases">
        <title>LHISI_Scaffold_Assembly.</title>
        <authorList>
            <person name="Stuart O.P."/>
            <person name="Cleave R."/>
            <person name="Magrath M.J.L."/>
            <person name="Mikheyev A.S."/>
        </authorList>
    </citation>
    <scope>NUCLEOTIDE SEQUENCE [LARGE SCALE GENOMIC DNA]</scope>
    <source>
        <strain evidence="1">Daus_M_001</strain>
        <tissue evidence="1">Leg muscle</tissue>
    </source>
</reference>
<proteinExistence type="predicted"/>
<dbReference type="EMBL" id="JARBHB010000003">
    <property type="protein sequence ID" value="KAJ8890574.1"/>
    <property type="molecule type" value="Genomic_DNA"/>
</dbReference>
<protein>
    <submittedName>
        <fullName evidence="1">Uncharacterized protein</fullName>
    </submittedName>
</protein>
<organism evidence="1 2">
    <name type="scientific">Dryococelus australis</name>
    <dbReference type="NCBI Taxonomy" id="614101"/>
    <lineage>
        <taxon>Eukaryota</taxon>
        <taxon>Metazoa</taxon>
        <taxon>Ecdysozoa</taxon>
        <taxon>Arthropoda</taxon>
        <taxon>Hexapoda</taxon>
        <taxon>Insecta</taxon>
        <taxon>Pterygota</taxon>
        <taxon>Neoptera</taxon>
        <taxon>Polyneoptera</taxon>
        <taxon>Phasmatodea</taxon>
        <taxon>Verophasmatodea</taxon>
        <taxon>Anareolatae</taxon>
        <taxon>Phasmatidae</taxon>
        <taxon>Eurycanthinae</taxon>
        <taxon>Dryococelus</taxon>
    </lineage>
</organism>
<gene>
    <name evidence="1" type="ORF">PR048_010083</name>
</gene>
<dbReference type="Proteomes" id="UP001159363">
    <property type="component" value="Chromosome 3"/>
</dbReference>
<sequence length="851" mass="94868">MGVVPINNGAISLFLETYSLPRLREERPTEPATLSSTSHTWILTLPRGRAQRADDKSAENEGIRPCLHSAVPVDVDVSETRHQVTSHSPAAQVADKERELGGAGSIKSWRAVLPLETMGAEQRSASKSRRHLYPRTLKGVRHVMTTAARSPALPTFSRIPLLVASNGNSRTSYQKYRAPDFLQAYEKHTTRVQPVGRRTGAFLRSLLTYHVTRRELCTLVQNLARDSVVFIAPRILALKRENIYRMAGVLSIVVRNLHVTDDKPNQPIKKNCTGKRDWGRNGSWPLLGTAPPFAWSDSGKPRKTEVRIPGPEIEPGSSRMRVHWFNFSNVETRTNFRVPRGRGGVMARLLASHLGEPGSIPGGAAPVLSHVIIVADDAASRQAFSGVNNFPPPLHSGAASFTPRFTLIGSQYLGVKSHPNLFNHSMSQLWTDILPIASPTLFKPRRPPSQESFWRVESLEECAALSETAQRSGGPAVCRVTTNVTRWSEVCLLRERGGRERERERQRQRQRLAGGAIKLDAEEIWAALNIQVLRTGTGEASGIVRHDSHMRKSGDDPAGNRTRFALVEGEQSNHYTTAAPSNIRDTIFLRVNIFLRRKEIMVSKLKAARFCRWKLSRKHGRPRNGENKEIYANILIKKEPLQSGKIWVSKNNQFASCCQQEQAACFMLSAITTRLLHAISKYNQLASCSQQEQPACLVLSARTTRLLRAVSKNNQFALCCQQEQAACFMLSAITTRLLRAINKYNKLASCSQQEQPACLVLSARTTRLIRAVSKNNQLISLLRAVRKNNQIASCCQQEQPACFVLSVRTTTLLRAVSKNNQLASCYQLEQPDCFVLSVRTSSLLRAVSKNN</sequence>
<evidence type="ECO:0000313" key="2">
    <source>
        <dbReference type="Proteomes" id="UP001159363"/>
    </source>
</evidence>
<evidence type="ECO:0000313" key="1">
    <source>
        <dbReference type="EMBL" id="KAJ8890574.1"/>
    </source>
</evidence>
<comment type="caution">
    <text evidence="1">The sequence shown here is derived from an EMBL/GenBank/DDBJ whole genome shotgun (WGS) entry which is preliminary data.</text>
</comment>
<keyword evidence="2" id="KW-1185">Reference proteome</keyword>
<accession>A0ABQ9I2P8</accession>
<name>A0ABQ9I2P8_9NEOP</name>